<proteinExistence type="predicted"/>
<dbReference type="SUPFAM" id="SSF52728">
    <property type="entry name" value="PTS IIb component"/>
    <property type="match status" value="1"/>
</dbReference>
<keyword evidence="3" id="KW-0963">Cytoplasm</keyword>
<evidence type="ECO:0000313" key="11">
    <source>
        <dbReference type="EMBL" id="AYG01232.1"/>
    </source>
</evidence>
<keyword evidence="4" id="KW-0762">Sugar transport</keyword>
<dbReference type="OrthoDB" id="9788818at2"/>
<feature type="active site" description="Pros-phosphohistidine intermediate; for EIIB activity" evidence="8">
    <location>
        <position position="17"/>
    </location>
</feature>
<keyword evidence="5" id="KW-0808">Transferase</keyword>
<evidence type="ECO:0000256" key="4">
    <source>
        <dbReference type="ARBA" id="ARBA00022597"/>
    </source>
</evidence>
<evidence type="ECO:0000313" key="12">
    <source>
        <dbReference type="Proteomes" id="UP000269374"/>
    </source>
</evidence>
<gene>
    <name evidence="11" type="ORF">D7I46_09040</name>
</gene>
<evidence type="ECO:0000256" key="5">
    <source>
        <dbReference type="ARBA" id="ARBA00022679"/>
    </source>
</evidence>
<feature type="domain" description="PTS EIIB type-4" evidence="10">
    <location>
        <begin position="2"/>
        <end position="165"/>
    </location>
</feature>
<dbReference type="InterPro" id="IPR036667">
    <property type="entry name" value="PTS_IIB_sorbose-sp_sf"/>
</dbReference>
<protein>
    <submittedName>
        <fullName evidence="11">PTS N-acetylgalactosamine transporter subunit IIB</fullName>
    </submittedName>
</protein>
<dbReference type="GO" id="GO:0005737">
    <property type="term" value="C:cytoplasm"/>
    <property type="evidence" value="ECO:0007669"/>
    <property type="project" value="UniProtKB-SubCell"/>
</dbReference>
<name>A0A387BGF9_9LACT</name>
<comment type="subcellular location">
    <subcellularLocation>
        <location evidence="1">Cytoplasm</location>
    </subcellularLocation>
</comment>
<dbReference type="InterPro" id="IPR004720">
    <property type="entry name" value="PTS_IIB_sorbose-sp"/>
</dbReference>
<reference evidence="11 12" key="1">
    <citation type="submission" date="2018-09" db="EMBL/GenBank/DDBJ databases">
        <title>Genome sequencing of strain 1JSPR-7.</title>
        <authorList>
            <person name="Heo J."/>
            <person name="Kim S.-J."/>
            <person name="Kwon S.-W."/>
        </authorList>
    </citation>
    <scope>NUCLEOTIDE SEQUENCE [LARGE SCALE GENOMIC DNA]</scope>
    <source>
        <strain evidence="11 12">1JSPR-7</strain>
    </source>
</reference>
<evidence type="ECO:0000256" key="1">
    <source>
        <dbReference type="ARBA" id="ARBA00004496"/>
    </source>
</evidence>
<dbReference type="EMBL" id="CP032627">
    <property type="protein sequence ID" value="AYG01232.1"/>
    <property type="molecule type" value="Genomic_DNA"/>
</dbReference>
<evidence type="ECO:0000256" key="3">
    <source>
        <dbReference type="ARBA" id="ARBA00022490"/>
    </source>
</evidence>
<dbReference type="InterPro" id="IPR018455">
    <property type="entry name" value="PTS_IIB_sorbose-sp_subgr"/>
</dbReference>
<dbReference type="KEGG" id="lact:D7I46_09040"/>
<evidence type="ECO:0000256" key="7">
    <source>
        <dbReference type="ARBA" id="ARBA00022777"/>
    </source>
</evidence>
<dbReference type="NCBIfam" id="NF007288">
    <property type="entry name" value="PRK09756.1"/>
    <property type="match status" value="1"/>
</dbReference>
<accession>A0A387BGF9</accession>
<organism evidence="11 12">
    <name type="scientific">Lactococcus allomyrinae</name>
    <dbReference type="NCBI Taxonomy" id="2419773"/>
    <lineage>
        <taxon>Bacteria</taxon>
        <taxon>Bacillati</taxon>
        <taxon>Bacillota</taxon>
        <taxon>Bacilli</taxon>
        <taxon>Lactobacillales</taxon>
        <taxon>Streptococcaceae</taxon>
        <taxon>Lactococcus</taxon>
    </lineage>
</organism>
<evidence type="ECO:0000256" key="9">
    <source>
        <dbReference type="PIRSR" id="PIRSR618455-2"/>
    </source>
</evidence>
<keyword evidence="12" id="KW-1185">Reference proteome</keyword>
<evidence type="ECO:0000256" key="8">
    <source>
        <dbReference type="PIRSR" id="PIRSR618455-1"/>
    </source>
</evidence>
<dbReference type="AlphaFoldDB" id="A0A387BGF9"/>
<dbReference type="Proteomes" id="UP000269374">
    <property type="component" value="Chromosome"/>
</dbReference>
<sequence length="165" mass="18181">MTEPNIVLARVDNRLVHGQVGVVWTAQCGTNLLLVANDFAAENELQQTLMSATAESSGVGIRFWTLQKTIDTIHKASPRQKIFLIIQTPEDALVLAKGGVKFASLNIGNMHYSDGKIGLSNKVFVDEIDKQAFRDLIGLGVEVYLQELPNDKKVAVTNDFLEKNK</sequence>
<evidence type="ECO:0000259" key="10">
    <source>
        <dbReference type="PROSITE" id="PS51101"/>
    </source>
</evidence>
<evidence type="ECO:0000256" key="6">
    <source>
        <dbReference type="ARBA" id="ARBA00022683"/>
    </source>
</evidence>
<evidence type="ECO:0000256" key="2">
    <source>
        <dbReference type="ARBA" id="ARBA00022448"/>
    </source>
</evidence>
<dbReference type="Pfam" id="PF03830">
    <property type="entry name" value="PTSIIB_sorb"/>
    <property type="match status" value="1"/>
</dbReference>
<dbReference type="PROSITE" id="PS51101">
    <property type="entry name" value="PTS_EIIB_TYPE_4"/>
    <property type="match status" value="1"/>
</dbReference>
<dbReference type="GO" id="GO:0009401">
    <property type="term" value="P:phosphoenolpyruvate-dependent sugar phosphotransferase system"/>
    <property type="evidence" value="ECO:0007669"/>
    <property type="project" value="UniProtKB-KW"/>
</dbReference>
<feature type="modified residue" description="Phosphohistidine; by EIIA" evidence="9">
    <location>
        <position position="17"/>
    </location>
</feature>
<dbReference type="RefSeq" id="WP_120772606.1">
    <property type="nucleotide sequence ID" value="NZ_CP032627.1"/>
</dbReference>
<dbReference type="NCBIfam" id="TIGR00854">
    <property type="entry name" value="pts-sorbose"/>
    <property type="match status" value="1"/>
</dbReference>
<dbReference type="GO" id="GO:0008982">
    <property type="term" value="F:protein-N(PI)-phosphohistidine-sugar phosphotransferase activity"/>
    <property type="evidence" value="ECO:0007669"/>
    <property type="project" value="InterPro"/>
</dbReference>
<keyword evidence="6" id="KW-0598">Phosphotransferase system</keyword>
<keyword evidence="2" id="KW-0813">Transport</keyword>
<keyword evidence="7" id="KW-0418">Kinase</keyword>
<dbReference type="Gene3D" id="3.40.35.10">
    <property type="entry name" value="Phosphotransferase system, sorbose subfamily IIB component"/>
    <property type="match status" value="1"/>
</dbReference>
<dbReference type="CDD" id="cd00001">
    <property type="entry name" value="PTS_IIB_man"/>
    <property type="match status" value="1"/>
</dbReference>
<dbReference type="GO" id="GO:0016301">
    <property type="term" value="F:kinase activity"/>
    <property type="evidence" value="ECO:0007669"/>
    <property type="project" value="UniProtKB-KW"/>
</dbReference>